<dbReference type="EMBL" id="JAHUZE010000003">
    <property type="protein sequence ID" value="MBV7379836.1"/>
    <property type="molecule type" value="Genomic_DNA"/>
</dbReference>
<proteinExistence type="predicted"/>
<gene>
    <name evidence="2" type="ORF">KJP28_12960</name>
</gene>
<organism evidence="2 3">
    <name type="scientific">Maritimibacter dapengensis</name>
    <dbReference type="NCBI Taxonomy" id="2836868"/>
    <lineage>
        <taxon>Bacteria</taxon>
        <taxon>Pseudomonadati</taxon>
        <taxon>Pseudomonadota</taxon>
        <taxon>Alphaproteobacteria</taxon>
        <taxon>Rhodobacterales</taxon>
        <taxon>Roseobacteraceae</taxon>
        <taxon>Maritimibacter</taxon>
    </lineage>
</organism>
<feature type="domain" description="Glycosyltransferase 2-like" evidence="1">
    <location>
        <begin position="5"/>
        <end position="162"/>
    </location>
</feature>
<evidence type="ECO:0000259" key="1">
    <source>
        <dbReference type="Pfam" id="PF00535"/>
    </source>
</evidence>
<dbReference type="PANTHER" id="PTHR43685">
    <property type="entry name" value="GLYCOSYLTRANSFERASE"/>
    <property type="match status" value="1"/>
</dbReference>
<sequence length="305" mass="33345">MPRFSVVIPVFNAADTLTETIEAIRSQTCTDWEVLLVDDGSTDGSRVLMDAITQDPRFRQLNNPGKGPSAARNYGVVRARGEVIAFCDADDLWERDKLARVAAILARADVSAVFGKVAFYPTGKQGPLRLSTVPEEALTVPMLLAENPVCTMSNLSIRADVLQAHAGLDEGMVHNEDLDLLVRLVAGGATILGDDRLHLRYRTDARGLSSSLTKMRAGRQEVLRRAAAMGYQPDNRHHTVFLRYLTRRALRMDDGAHAAFRFALEGLSTAPCAFLTPARRGVPTATAALIAPLLPKRLRRALFAT</sequence>
<name>A0ABS6T3K0_9RHOB</name>
<accession>A0ABS6T3K0</accession>
<comment type="caution">
    <text evidence="2">The sequence shown here is derived from an EMBL/GenBank/DDBJ whole genome shotgun (WGS) entry which is preliminary data.</text>
</comment>
<dbReference type="RefSeq" id="WP_218393027.1">
    <property type="nucleotide sequence ID" value="NZ_JAHUZE010000003.1"/>
</dbReference>
<keyword evidence="3" id="KW-1185">Reference proteome</keyword>
<dbReference type="CDD" id="cd00761">
    <property type="entry name" value="Glyco_tranf_GTA_type"/>
    <property type="match status" value="1"/>
</dbReference>
<protein>
    <submittedName>
        <fullName evidence="2">Glycosyltransferase family 2 protein</fullName>
    </submittedName>
</protein>
<dbReference type="Proteomes" id="UP000756530">
    <property type="component" value="Unassembled WGS sequence"/>
</dbReference>
<dbReference type="InterPro" id="IPR050834">
    <property type="entry name" value="Glycosyltransf_2"/>
</dbReference>
<dbReference type="InterPro" id="IPR001173">
    <property type="entry name" value="Glyco_trans_2-like"/>
</dbReference>
<dbReference type="Pfam" id="PF00535">
    <property type="entry name" value="Glycos_transf_2"/>
    <property type="match status" value="1"/>
</dbReference>
<dbReference type="PANTHER" id="PTHR43685:SF2">
    <property type="entry name" value="GLYCOSYLTRANSFERASE 2-LIKE DOMAIN-CONTAINING PROTEIN"/>
    <property type="match status" value="1"/>
</dbReference>
<evidence type="ECO:0000313" key="3">
    <source>
        <dbReference type="Proteomes" id="UP000756530"/>
    </source>
</evidence>
<reference evidence="2 3" key="1">
    <citation type="submission" date="2021-05" db="EMBL/GenBank/DDBJ databases">
        <title>Culturable bacteria isolated from Daya Bay.</title>
        <authorList>
            <person name="Zheng W."/>
            <person name="Yu S."/>
            <person name="Huang Y."/>
        </authorList>
    </citation>
    <scope>NUCLEOTIDE SEQUENCE [LARGE SCALE GENOMIC DNA]</scope>
    <source>
        <strain evidence="2 3">DP4N28-5</strain>
    </source>
</reference>
<evidence type="ECO:0000313" key="2">
    <source>
        <dbReference type="EMBL" id="MBV7379836.1"/>
    </source>
</evidence>